<dbReference type="RefSeq" id="WP_067749169.1">
    <property type="nucleotide sequence ID" value="NZ_LT907988.1"/>
</dbReference>
<dbReference type="FunFam" id="2.40.420.20:FF:000001">
    <property type="entry name" value="Efflux RND transporter periplasmic adaptor subunit"/>
    <property type="match status" value="1"/>
</dbReference>
<dbReference type="InterPro" id="IPR006143">
    <property type="entry name" value="RND_pump_MFP"/>
</dbReference>
<accession>A0A1C3JWT1</accession>
<keyword evidence="3" id="KW-0175">Coiled coil</keyword>
<feature type="domain" description="Multidrug resistance protein MdtA-like barrel-sandwich hybrid" evidence="6">
    <location>
        <begin position="73"/>
        <end position="214"/>
    </location>
</feature>
<evidence type="ECO:0000313" key="9">
    <source>
        <dbReference type="EMBL" id="SBT23742.1"/>
    </source>
</evidence>
<dbReference type="Gene3D" id="1.10.287.470">
    <property type="entry name" value="Helix hairpin bin"/>
    <property type="match status" value="1"/>
</dbReference>
<dbReference type="GO" id="GO:0022857">
    <property type="term" value="F:transmembrane transporter activity"/>
    <property type="evidence" value="ECO:0007669"/>
    <property type="project" value="InterPro"/>
</dbReference>
<dbReference type="InterPro" id="IPR058625">
    <property type="entry name" value="MdtA-like_BSH"/>
</dbReference>
<organism evidence="9 11">
    <name type="scientific">Orrella dioscoreae</name>
    <dbReference type="NCBI Taxonomy" id="1851544"/>
    <lineage>
        <taxon>Bacteria</taxon>
        <taxon>Pseudomonadati</taxon>
        <taxon>Pseudomonadota</taxon>
        <taxon>Betaproteobacteria</taxon>
        <taxon>Burkholderiales</taxon>
        <taxon>Alcaligenaceae</taxon>
        <taxon>Orrella</taxon>
    </lineage>
</organism>
<evidence type="ECO:0000259" key="6">
    <source>
        <dbReference type="Pfam" id="PF25917"/>
    </source>
</evidence>
<reference evidence="10 11" key="2">
    <citation type="submission" date="2017-08" db="EMBL/GenBank/DDBJ databases">
        <authorList>
            <person name="de Groot N.N."/>
        </authorList>
    </citation>
    <scope>NUCLEOTIDE SEQUENCE [LARGE SCALE GENOMIC DNA]</scope>
    <source>
        <strain evidence="10">Orrdi1</strain>
    </source>
</reference>
<evidence type="ECO:0000256" key="2">
    <source>
        <dbReference type="ARBA" id="ARBA00009477"/>
    </source>
</evidence>
<dbReference type="Pfam" id="PF25876">
    <property type="entry name" value="HH_MFP_RND"/>
    <property type="match status" value="1"/>
</dbReference>
<keyword evidence="11" id="KW-1185">Reference proteome</keyword>
<proteinExistence type="inferred from homology"/>
<dbReference type="EMBL" id="FLRC01000002">
    <property type="protein sequence ID" value="SBT23742.1"/>
    <property type="molecule type" value="Genomic_DNA"/>
</dbReference>
<dbReference type="Pfam" id="PF25917">
    <property type="entry name" value="BSH_RND"/>
    <property type="match status" value="1"/>
</dbReference>
<dbReference type="Pfam" id="PF25989">
    <property type="entry name" value="YknX_C"/>
    <property type="match status" value="1"/>
</dbReference>
<reference evidence="9 11" key="1">
    <citation type="submission" date="2016-06" db="EMBL/GenBank/DDBJ databases">
        <authorList>
            <person name="Kjaerup R.B."/>
            <person name="Dalgaard T.S."/>
            <person name="Juul-Madsen H.R."/>
        </authorList>
    </citation>
    <scope>NUCLEOTIDE SEQUENCE [LARGE SCALE GENOMIC DNA]</scope>
    <source>
        <strain evidence="9">Orrdi1</strain>
    </source>
</reference>
<dbReference type="Gene3D" id="2.40.50.100">
    <property type="match status" value="1"/>
</dbReference>
<dbReference type="AlphaFoldDB" id="A0A1C3JWT1"/>
<dbReference type="GO" id="GO:0046677">
    <property type="term" value="P:response to antibiotic"/>
    <property type="evidence" value="ECO:0007669"/>
    <property type="project" value="TreeGrafter"/>
</dbReference>
<dbReference type="InterPro" id="IPR058637">
    <property type="entry name" value="YknX-like_C"/>
</dbReference>
<dbReference type="Pfam" id="PF25944">
    <property type="entry name" value="Beta-barrel_RND"/>
    <property type="match status" value="1"/>
</dbReference>
<feature type="chain" id="PRO_5015062390" evidence="4">
    <location>
        <begin position="37"/>
        <end position="410"/>
    </location>
</feature>
<dbReference type="STRING" id="1851544.ODI_03770"/>
<dbReference type="OrthoDB" id="9783047at2"/>
<name>A0A1C3JWT1_9BURK</name>
<dbReference type="SUPFAM" id="SSF111369">
    <property type="entry name" value="HlyD-like secretion proteins"/>
    <property type="match status" value="1"/>
</dbReference>
<feature type="signal peptide" evidence="4">
    <location>
        <begin position="1"/>
        <end position="36"/>
    </location>
</feature>
<dbReference type="InterPro" id="IPR058626">
    <property type="entry name" value="MdtA-like_b-barrel"/>
</dbReference>
<feature type="domain" description="YknX-like C-terminal permuted SH3-like" evidence="8">
    <location>
        <begin position="320"/>
        <end position="376"/>
    </location>
</feature>
<dbReference type="Proteomes" id="UP000078558">
    <property type="component" value="Chromosome I"/>
</dbReference>
<sequence>MSTLFHSSVPAPLRRALPLAAAGLLALALAGCKSEAADSAAAPPPPTVSVAAVSARPIIQWDDFNGRVEAVESVALRPRVSGYIEKVNYEEGQTVKRGEVLFEIDARSYRAALARAQADLARARTQAALARSEAARAQKLASLQAVSTEELEQRRAAADQAQANVQFAQAAVDTAKLDLSFTQVRSPITGRAGRALVTTGNLVTADGQASILTTLVSLDPVHVHFDSDERTYLRYAHMARKGERPDERREGVPVNVGLVGEDGYPHAGRVDFVDNRVDPATGTIRARATLANPDGLLTPGLYARVRLQGSGSFDAMLIDEKAILTDQSRKYVYVVDENSTAQRRDVKLGRKAEGLRIVEEGLKPGDRVIVNGIQKVFFPGMPVTAQAVEMSPAGGQAARLAQTAATPAAQ</sequence>
<dbReference type="Gene3D" id="2.40.420.20">
    <property type="match status" value="1"/>
</dbReference>
<dbReference type="GO" id="GO:0005886">
    <property type="term" value="C:plasma membrane"/>
    <property type="evidence" value="ECO:0007669"/>
    <property type="project" value="TreeGrafter"/>
</dbReference>
<dbReference type="KEGG" id="odi:ODI_R1020"/>
<evidence type="ECO:0000256" key="4">
    <source>
        <dbReference type="SAM" id="SignalP"/>
    </source>
</evidence>
<dbReference type="GO" id="GO:0030313">
    <property type="term" value="C:cell envelope"/>
    <property type="evidence" value="ECO:0007669"/>
    <property type="project" value="UniProtKB-SubCell"/>
</dbReference>
<comment type="similarity">
    <text evidence="2">Belongs to the membrane fusion protein (MFP) (TC 8.A.1) family.</text>
</comment>
<evidence type="ECO:0000313" key="10">
    <source>
        <dbReference type="EMBL" id="SOE47741.1"/>
    </source>
</evidence>
<protein>
    <submittedName>
        <fullName evidence="9">RND efflux system, membrane fusion protein CmeA</fullName>
    </submittedName>
</protein>
<feature type="coiled-coil region" evidence="3">
    <location>
        <begin position="106"/>
        <end position="178"/>
    </location>
</feature>
<evidence type="ECO:0000259" key="5">
    <source>
        <dbReference type="Pfam" id="PF25876"/>
    </source>
</evidence>
<evidence type="ECO:0000259" key="8">
    <source>
        <dbReference type="Pfam" id="PF25989"/>
    </source>
</evidence>
<dbReference type="PANTHER" id="PTHR30158">
    <property type="entry name" value="ACRA/E-RELATED COMPONENT OF DRUG EFFLUX TRANSPORTER"/>
    <property type="match status" value="1"/>
</dbReference>
<comment type="subcellular location">
    <subcellularLocation>
        <location evidence="1">Cell envelope</location>
    </subcellularLocation>
</comment>
<evidence type="ECO:0000256" key="1">
    <source>
        <dbReference type="ARBA" id="ARBA00004196"/>
    </source>
</evidence>
<feature type="domain" description="Multidrug resistance protein MdtA-like beta-barrel" evidence="7">
    <location>
        <begin position="251"/>
        <end position="308"/>
    </location>
</feature>
<gene>
    <name evidence="9" type="ORF">ODI_03770</name>
    <name evidence="10" type="ORF">ODI_R1020</name>
</gene>
<dbReference type="Gene3D" id="2.40.30.170">
    <property type="match status" value="1"/>
</dbReference>
<feature type="domain" description="Multidrug resistance protein MdtA-like alpha-helical hairpin" evidence="5">
    <location>
        <begin position="113"/>
        <end position="182"/>
    </location>
</feature>
<evidence type="ECO:0000256" key="3">
    <source>
        <dbReference type="SAM" id="Coils"/>
    </source>
</evidence>
<evidence type="ECO:0000313" key="11">
    <source>
        <dbReference type="Proteomes" id="UP000078558"/>
    </source>
</evidence>
<dbReference type="PANTHER" id="PTHR30158:SF26">
    <property type="entry name" value="RESISTANCE-NODULATION-CELL DIVISION (RND) MULTIDRUG EFFLUX MEMBRANE FUSION PROTEIN MEXE"/>
    <property type="match status" value="1"/>
</dbReference>
<evidence type="ECO:0000259" key="7">
    <source>
        <dbReference type="Pfam" id="PF25944"/>
    </source>
</evidence>
<dbReference type="EMBL" id="LT907988">
    <property type="protein sequence ID" value="SOE47741.1"/>
    <property type="molecule type" value="Genomic_DNA"/>
</dbReference>
<dbReference type="InterPro" id="IPR058624">
    <property type="entry name" value="MdtA-like_HH"/>
</dbReference>
<keyword evidence="4" id="KW-0732">Signal</keyword>
<dbReference type="NCBIfam" id="TIGR01730">
    <property type="entry name" value="RND_mfp"/>
    <property type="match status" value="1"/>
</dbReference>